<evidence type="ECO:0000256" key="2">
    <source>
        <dbReference type="SAM" id="SignalP"/>
    </source>
</evidence>
<dbReference type="PANTHER" id="PTHR43056">
    <property type="entry name" value="PEPTIDASE S9 PROLYL OLIGOPEPTIDASE"/>
    <property type="match status" value="1"/>
</dbReference>
<evidence type="ECO:0000259" key="3">
    <source>
        <dbReference type="SMART" id="SM00939"/>
    </source>
</evidence>
<sequence>MSFTLRSNLFACGGMVALGIAAMGNQAARAQAPAPDAPPSISRAVRPATAASVLKRSTYVAMPDGTRLAVDIYLPEGYATGPRLPAILEQTRYYRSQAIGADPVKSCKIVAPHYAFFALRGYAVIVADVRGTGASYGTRPAEFSDPEVEDGSRLVDWIAAQPWSNGSVGADGISYVGTTSEMLLRNHNPKVKAVAPISGGYDFYADLDFPGGARNKFFIGGWGAFNKALDAGHPEAIPVLAQLGWHGPCPVDGDEDGKQVAAAIGEHQHNLDSAAELRAVKFRDDAWASGAAAWPDPARYRRSIDELQTPLLAIAGWYDSGYANAAIERFRNTTSRQQWLVIPSANHGVRAFYAPSVTGPMPANFDADAEVLRFFDHYVAGMDNGYEREPRVRWFTSGIDTWQSSSTWPQPTKTMTLCFSPTRTLETRPCAGAGTIDYVPTADAQTGDNTRWNTTLGGAPVYYGDRATVDRQLLAFTGQALTSPASVTGHPVVTLDLKNTTADADYFVYLEEVKPSGAAFYVTEGVLRASHSAIGPVGYASTLPTHSDLAADQLTDTANRRIKLAIRLQPTSHVFARGSRIRLVIAGTDRAHFDSPSLEGQHWTIRVGRAGSQLQLPLATGTGG</sequence>
<reference evidence="4 5" key="1">
    <citation type="submission" date="2024-05" db="EMBL/GenBank/DDBJ databases">
        <authorList>
            <person name="Liu Q."/>
            <person name="Xin Y.-H."/>
        </authorList>
    </citation>
    <scope>NUCLEOTIDE SEQUENCE [LARGE SCALE GENOMIC DNA]</scope>
    <source>
        <strain evidence="4 5">CGMCC 1.10181</strain>
    </source>
</reference>
<dbReference type="Gene3D" id="2.60.120.260">
    <property type="entry name" value="Galactose-binding domain-like"/>
    <property type="match status" value="1"/>
</dbReference>
<feature type="signal peptide" evidence="2">
    <location>
        <begin position="1"/>
        <end position="27"/>
    </location>
</feature>
<proteinExistence type="predicted"/>
<keyword evidence="5" id="KW-1185">Reference proteome</keyword>
<protein>
    <submittedName>
        <fullName evidence="4">CocE/NonD family hydrolase</fullName>
    </submittedName>
</protein>
<dbReference type="NCBIfam" id="TIGR00976">
    <property type="entry name" value="CocE_NonD"/>
    <property type="match status" value="1"/>
</dbReference>
<dbReference type="Pfam" id="PF02129">
    <property type="entry name" value="Peptidase_S15"/>
    <property type="match status" value="1"/>
</dbReference>
<evidence type="ECO:0000256" key="1">
    <source>
        <dbReference type="ARBA" id="ARBA00022801"/>
    </source>
</evidence>
<dbReference type="InterPro" id="IPR013736">
    <property type="entry name" value="Xaa-Pro_dipept_C"/>
</dbReference>
<keyword evidence="1 4" id="KW-0378">Hydrolase</keyword>
<organism evidence="4 5">
    <name type="scientific">Sphingomonas oligophenolica</name>
    <dbReference type="NCBI Taxonomy" id="301154"/>
    <lineage>
        <taxon>Bacteria</taxon>
        <taxon>Pseudomonadati</taxon>
        <taxon>Pseudomonadota</taxon>
        <taxon>Alphaproteobacteria</taxon>
        <taxon>Sphingomonadales</taxon>
        <taxon>Sphingomonadaceae</taxon>
        <taxon>Sphingomonas</taxon>
    </lineage>
</organism>
<dbReference type="Proteomes" id="UP001419910">
    <property type="component" value="Unassembled WGS sequence"/>
</dbReference>
<dbReference type="Gene3D" id="3.40.50.1820">
    <property type="entry name" value="alpha/beta hydrolase"/>
    <property type="match status" value="1"/>
</dbReference>
<dbReference type="InterPro" id="IPR000383">
    <property type="entry name" value="Xaa-Pro-like_dom"/>
</dbReference>
<dbReference type="InterPro" id="IPR008979">
    <property type="entry name" value="Galactose-bd-like_sf"/>
</dbReference>
<feature type="domain" description="Xaa-Pro dipeptidyl-peptidase C-terminal" evidence="3">
    <location>
        <begin position="372"/>
        <end position="615"/>
    </location>
</feature>
<name>A0ABU9Y175_9SPHN</name>
<dbReference type="RefSeq" id="WP_343887136.1">
    <property type="nucleotide sequence ID" value="NZ_BAAAEH010000002.1"/>
</dbReference>
<dbReference type="InterPro" id="IPR005674">
    <property type="entry name" value="CocE/Ser_esterase"/>
</dbReference>
<dbReference type="GO" id="GO:0016787">
    <property type="term" value="F:hydrolase activity"/>
    <property type="evidence" value="ECO:0007669"/>
    <property type="project" value="UniProtKB-KW"/>
</dbReference>
<dbReference type="PANTHER" id="PTHR43056:SF10">
    <property type="entry name" value="COCE_NOND FAMILY, PUTATIVE (AFU_ORTHOLOGUE AFUA_7G00600)-RELATED"/>
    <property type="match status" value="1"/>
</dbReference>
<evidence type="ECO:0000313" key="4">
    <source>
        <dbReference type="EMBL" id="MEN2789565.1"/>
    </source>
</evidence>
<dbReference type="SMART" id="SM00939">
    <property type="entry name" value="PepX_C"/>
    <property type="match status" value="1"/>
</dbReference>
<feature type="chain" id="PRO_5046317383" evidence="2">
    <location>
        <begin position="28"/>
        <end position="624"/>
    </location>
</feature>
<gene>
    <name evidence="4" type="ORF">ABC974_08010</name>
</gene>
<dbReference type="SUPFAM" id="SSF53474">
    <property type="entry name" value="alpha/beta-Hydrolases"/>
    <property type="match status" value="1"/>
</dbReference>
<dbReference type="EMBL" id="JBDIME010000004">
    <property type="protein sequence ID" value="MEN2789565.1"/>
    <property type="molecule type" value="Genomic_DNA"/>
</dbReference>
<comment type="caution">
    <text evidence="4">The sequence shown here is derived from an EMBL/GenBank/DDBJ whole genome shotgun (WGS) entry which is preliminary data.</text>
</comment>
<dbReference type="InterPro" id="IPR029058">
    <property type="entry name" value="AB_hydrolase_fold"/>
</dbReference>
<keyword evidence="2" id="KW-0732">Signal</keyword>
<dbReference type="Gene3D" id="1.10.3020.10">
    <property type="entry name" value="alpha-amino acid ester hydrolase ( Helical cap domain)"/>
    <property type="match status" value="1"/>
</dbReference>
<dbReference type="SUPFAM" id="SSF49785">
    <property type="entry name" value="Galactose-binding domain-like"/>
    <property type="match status" value="1"/>
</dbReference>
<accession>A0ABU9Y175</accession>
<evidence type="ECO:0000313" key="5">
    <source>
        <dbReference type="Proteomes" id="UP001419910"/>
    </source>
</evidence>
<dbReference type="Pfam" id="PF08530">
    <property type="entry name" value="PepX_C"/>
    <property type="match status" value="1"/>
</dbReference>
<dbReference type="InterPro" id="IPR050585">
    <property type="entry name" value="Xaa-Pro_dipeptidyl-ppase/CocE"/>
</dbReference>